<sequence length="238" mass="26137">MTSTDSRPFRFLDLPVKIRNAVYRMLLCNFEHAPTRVAVQGTSDFEKLRTAKHSIEPAVLCTNQQIHREAYDVMVRENGFVHVKCVGGLPLGIGLMASCVPIVTQNAAAADRFRGYILSVSLCANRDSPRALSVSDHPLFAPCSLIILSRDLDGFCRAVADADIHIPGCSKLLVMSITVAPKLAQLLPMSQKSIGAFLTEKMQETVLSPFRRLRGLKAVQVHGHVSRELANAVRDQMG</sequence>
<evidence type="ECO:0000313" key="2">
    <source>
        <dbReference type="Proteomes" id="UP001295740"/>
    </source>
</evidence>
<protein>
    <submittedName>
        <fullName evidence="1">Uu.00g095860.m01.CDS01</fullName>
    </submittedName>
</protein>
<gene>
    <name evidence="1" type="ORF">KHLLAP_LOCUS2660</name>
</gene>
<name>A0AAI8VCM9_9PEZI</name>
<reference evidence="1" key="1">
    <citation type="submission" date="2023-10" db="EMBL/GenBank/DDBJ databases">
        <authorList>
            <person name="Hackl T."/>
        </authorList>
    </citation>
    <scope>NUCLEOTIDE SEQUENCE</scope>
</reference>
<proteinExistence type="predicted"/>
<dbReference type="EMBL" id="CAUWAG010000004">
    <property type="protein sequence ID" value="CAJ2502192.1"/>
    <property type="molecule type" value="Genomic_DNA"/>
</dbReference>
<dbReference type="Proteomes" id="UP001295740">
    <property type="component" value="Unassembled WGS sequence"/>
</dbReference>
<evidence type="ECO:0000313" key="1">
    <source>
        <dbReference type="EMBL" id="CAJ2502192.1"/>
    </source>
</evidence>
<accession>A0AAI8VCM9</accession>
<comment type="caution">
    <text evidence="1">The sequence shown here is derived from an EMBL/GenBank/DDBJ whole genome shotgun (WGS) entry which is preliminary data.</text>
</comment>
<dbReference type="AlphaFoldDB" id="A0AAI8VCM9"/>
<organism evidence="1 2">
    <name type="scientific">Anthostomella pinea</name>
    <dbReference type="NCBI Taxonomy" id="933095"/>
    <lineage>
        <taxon>Eukaryota</taxon>
        <taxon>Fungi</taxon>
        <taxon>Dikarya</taxon>
        <taxon>Ascomycota</taxon>
        <taxon>Pezizomycotina</taxon>
        <taxon>Sordariomycetes</taxon>
        <taxon>Xylariomycetidae</taxon>
        <taxon>Xylariales</taxon>
        <taxon>Xylariaceae</taxon>
        <taxon>Anthostomella</taxon>
    </lineage>
</organism>
<keyword evidence="2" id="KW-1185">Reference proteome</keyword>